<evidence type="ECO:0000313" key="3">
    <source>
        <dbReference type="Proteomes" id="UP000014480"/>
    </source>
</evidence>
<feature type="compositionally biased region" description="Acidic residues" evidence="1">
    <location>
        <begin position="135"/>
        <end position="148"/>
    </location>
</feature>
<evidence type="ECO:0000313" key="2">
    <source>
        <dbReference type="EMBL" id="TDZ22050.1"/>
    </source>
</evidence>
<name>A0A484FVH7_COLOR</name>
<proteinExistence type="predicted"/>
<protein>
    <submittedName>
        <fullName evidence="2">Uncharacterized protein</fullName>
    </submittedName>
</protein>
<feature type="compositionally biased region" description="Basic residues" evidence="1">
    <location>
        <begin position="88"/>
        <end position="99"/>
    </location>
</feature>
<comment type="caution">
    <text evidence="2">The sequence shown here is derived from an EMBL/GenBank/DDBJ whole genome shotgun (WGS) entry which is preliminary data.</text>
</comment>
<reference evidence="3" key="2">
    <citation type="journal article" date="2019" name="Mol. Plant Microbe Interact.">
        <title>Genome sequence resources for four phytopathogenic fungi from the Colletotrichum orbiculare species complex.</title>
        <authorList>
            <person name="Gan P."/>
            <person name="Tsushima A."/>
            <person name="Narusaka M."/>
            <person name="Narusaka Y."/>
            <person name="Takano Y."/>
            <person name="Kubo Y."/>
            <person name="Shirasu K."/>
        </authorList>
    </citation>
    <scope>GENOME REANNOTATION</scope>
    <source>
        <strain evidence="3">104-T / ATCC 96160 / CBS 514.97 / LARS 414 / MAFF 240422</strain>
    </source>
</reference>
<keyword evidence="3" id="KW-1185">Reference proteome</keyword>
<feature type="compositionally biased region" description="Polar residues" evidence="1">
    <location>
        <begin position="151"/>
        <end position="160"/>
    </location>
</feature>
<dbReference type="OrthoDB" id="4851607at2759"/>
<dbReference type="Proteomes" id="UP000014480">
    <property type="component" value="Unassembled WGS sequence"/>
</dbReference>
<dbReference type="EMBL" id="AMCV02000011">
    <property type="protein sequence ID" value="TDZ22050.1"/>
    <property type="molecule type" value="Genomic_DNA"/>
</dbReference>
<sequence>MPPKKTSEAGSSSAAHDCTESEIKLMIALMELMPRPSIDYEALAAKLGSASTNAARMRVTTAVKQHPTWFAGPGAATAATSDDGTPVKKPRAKRAPKKKAPSDEDDENAEEQATPSKKRARTAKGKAAMKQEPEGGADDGAEKEDGDGMETTSVTTTQVSNAVFKCPRKWQSRYQTAPPSSKKAFSNIDPPVNHLLKYNAVLGPRRERHGTNKHQVP</sequence>
<feature type="region of interest" description="Disordered" evidence="1">
    <location>
        <begin position="70"/>
        <end position="160"/>
    </location>
</feature>
<evidence type="ECO:0000256" key="1">
    <source>
        <dbReference type="SAM" id="MobiDB-lite"/>
    </source>
</evidence>
<organism evidence="2 3">
    <name type="scientific">Colletotrichum orbiculare (strain 104-T / ATCC 96160 / CBS 514.97 / LARS 414 / MAFF 240422)</name>
    <name type="common">Cucumber anthracnose fungus</name>
    <name type="synonym">Colletotrichum lagenarium</name>
    <dbReference type="NCBI Taxonomy" id="1213857"/>
    <lineage>
        <taxon>Eukaryota</taxon>
        <taxon>Fungi</taxon>
        <taxon>Dikarya</taxon>
        <taxon>Ascomycota</taxon>
        <taxon>Pezizomycotina</taxon>
        <taxon>Sordariomycetes</taxon>
        <taxon>Hypocreomycetidae</taxon>
        <taxon>Glomerellales</taxon>
        <taxon>Glomerellaceae</taxon>
        <taxon>Colletotrichum</taxon>
        <taxon>Colletotrichum orbiculare species complex</taxon>
    </lineage>
</organism>
<accession>A0A484FVH7</accession>
<feature type="compositionally biased region" description="Low complexity" evidence="1">
    <location>
        <begin position="71"/>
        <end position="84"/>
    </location>
</feature>
<dbReference type="STRING" id="1213857.A0A484FVH7"/>
<dbReference type="AlphaFoldDB" id="A0A484FVH7"/>
<reference evidence="3" key="1">
    <citation type="journal article" date="2013" name="New Phytol.">
        <title>Comparative genomic and transcriptomic analyses reveal the hemibiotrophic stage shift of Colletotrichum fungi.</title>
        <authorList>
            <person name="Gan P."/>
            <person name="Ikeda K."/>
            <person name="Irieda H."/>
            <person name="Narusaka M."/>
            <person name="O'Connell R.J."/>
            <person name="Narusaka Y."/>
            <person name="Takano Y."/>
            <person name="Kubo Y."/>
            <person name="Shirasu K."/>
        </authorList>
    </citation>
    <scope>NUCLEOTIDE SEQUENCE [LARGE SCALE GENOMIC DNA]</scope>
    <source>
        <strain evidence="3">104-T / ATCC 96160 / CBS 514.97 / LARS 414 / MAFF 240422</strain>
    </source>
</reference>
<gene>
    <name evidence="2" type="ORF">Cob_v005062</name>
</gene>